<dbReference type="Pfam" id="PF11351">
    <property type="entry name" value="GTA_holin_3TM"/>
    <property type="match status" value="1"/>
</dbReference>
<reference evidence="2" key="2">
    <citation type="submission" date="2020-09" db="EMBL/GenBank/DDBJ databases">
        <authorList>
            <person name="Sun Q."/>
            <person name="Zhou Y."/>
        </authorList>
    </citation>
    <scope>NUCLEOTIDE SEQUENCE</scope>
    <source>
        <strain evidence="2">CGMCC 1.15880</strain>
    </source>
</reference>
<keyword evidence="1" id="KW-1133">Transmembrane helix</keyword>
<gene>
    <name evidence="2" type="ORF">GCM10011498_09200</name>
</gene>
<dbReference type="Proteomes" id="UP000628017">
    <property type="component" value="Unassembled WGS sequence"/>
</dbReference>
<evidence type="ECO:0000313" key="3">
    <source>
        <dbReference type="Proteomes" id="UP000628017"/>
    </source>
</evidence>
<evidence type="ECO:0000256" key="1">
    <source>
        <dbReference type="SAM" id="Phobius"/>
    </source>
</evidence>
<comment type="caution">
    <text evidence="2">The sequence shown here is derived from an EMBL/GenBank/DDBJ whole genome shotgun (WGS) entry which is preliminary data.</text>
</comment>
<reference evidence="2" key="1">
    <citation type="journal article" date="2014" name="Int. J. Syst. Evol. Microbiol.">
        <title>Complete genome sequence of Corynebacterium casei LMG S-19264T (=DSM 44701T), isolated from a smear-ripened cheese.</title>
        <authorList>
            <consortium name="US DOE Joint Genome Institute (JGI-PGF)"/>
            <person name="Walter F."/>
            <person name="Albersmeier A."/>
            <person name="Kalinowski J."/>
            <person name="Ruckert C."/>
        </authorList>
    </citation>
    <scope>NUCLEOTIDE SEQUENCE</scope>
    <source>
        <strain evidence="2">CGMCC 1.15880</strain>
    </source>
</reference>
<dbReference type="AlphaFoldDB" id="A0A916VNU5"/>
<proteinExistence type="predicted"/>
<dbReference type="RefSeq" id="WP_188671341.1">
    <property type="nucleotide sequence ID" value="NZ_BMKA01000001.1"/>
</dbReference>
<dbReference type="InterPro" id="IPR021497">
    <property type="entry name" value="GTA_holin_3TM"/>
</dbReference>
<keyword evidence="1" id="KW-0472">Membrane</keyword>
<feature type="transmembrane region" description="Helical" evidence="1">
    <location>
        <begin position="69"/>
        <end position="90"/>
    </location>
</feature>
<organism evidence="2 3">
    <name type="scientific">Neptunicoccus cionae</name>
    <dbReference type="NCBI Taxonomy" id="2035344"/>
    <lineage>
        <taxon>Bacteria</taxon>
        <taxon>Pseudomonadati</taxon>
        <taxon>Pseudomonadota</taxon>
        <taxon>Alphaproteobacteria</taxon>
        <taxon>Rhodobacterales</taxon>
        <taxon>Paracoccaceae</taxon>
        <taxon>Neptunicoccus</taxon>
    </lineage>
</organism>
<protein>
    <recommendedName>
        <fullName evidence="4">Methionine synthase I</fullName>
    </recommendedName>
</protein>
<feature type="transmembrane region" description="Helical" evidence="1">
    <location>
        <begin position="102"/>
        <end position="119"/>
    </location>
</feature>
<dbReference type="EMBL" id="BMKA01000001">
    <property type="protein sequence ID" value="GGA11189.1"/>
    <property type="molecule type" value="Genomic_DNA"/>
</dbReference>
<accession>A0A916VNU5</accession>
<evidence type="ECO:0008006" key="4">
    <source>
        <dbReference type="Google" id="ProtNLM"/>
    </source>
</evidence>
<keyword evidence="1" id="KW-0812">Transmembrane</keyword>
<name>A0A916VNU5_9RHOB</name>
<keyword evidence="3" id="KW-1185">Reference proteome</keyword>
<sequence length="153" mass="16997">MGMIGDLLGIGKAVRDVAEVFVPNKTATVEFEHLEHKASVAQFGAEFARARGGFFNNCVDGLNRLPRPVFALGTVGLFIFAMWNPVAFSRRMVGLDAVPRELWWLLGAVVSFYFGARELHHVRNRARKPDVGPRIVAPDQAENAAVRAWHEAR</sequence>
<evidence type="ECO:0000313" key="2">
    <source>
        <dbReference type="EMBL" id="GGA11189.1"/>
    </source>
</evidence>